<feature type="domain" description="DUF4046" evidence="1">
    <location>
        <begin position="8"/>
        <end position="94"/>
    </location>
</feature>
<dbReference type="Pfam" id="PF13255">
    <property type="entry name" value="DUF4046"/>
    <property type="match status" value="2"/>
</dbReference>
<feature type="domain" description="DUF4046" evidence="1">
    <location>
        <begin position="176"/>
        <end position="242"/>
    </location>
</feature>
<reference evidence="2 3" key="1">
    <citation type="submission" date="2017-09" db="EMBL/GenBank/DDBJ databases">
        <title>Large-scale bioinformatics analysis of Bacillus genomes uncovers conserved roles of natural products in bacterial physiology.</title>
        <authorList>
            <consortium name="Agbiome Team Llc"/>
            <person name="Bleich R.M."/>
            <person name="Grubbs K.J."/>
            <person name="Santa Maria K.C."/>
            <person name="Allen S.E."/>
            <person name="Farag S."/>
            <person name="Shank E.A."/>
            <person name="Bowers A."/>
        </authorList>
    </citation>
    <scope>NUCLEOTIDE SEQUENCE [LARGE SCALE GENOMIC DNA]</scope>
    <source>
        <strain evidence="2 3">AFS029838</strain>
    </source>
</reference>
<comment type="caution">
    <text evidence="2">The sequence shown here is derived from an EMBL/GenBank/DDBJ whole genome shotgun (WGS) entry which is preliminary data.</text>
</comment>
<proteinExistence type="predicted"/>
<dbReference type="EMBL" id="NUUQ01000020">
    <property type="protein sequence ID" value="PHG60965.1"/>
    <property type="molecule type" value="Genomic_DNA"/>
</dbReference>
<dbReference type="InterPro" id="IPR025119">
    <property type="entry name" value="DUF4046"/>
</dbReference>
<dbReference type="Proteomes" id="UP000222503">
    <property type="component" value="Unassembled WGS sequence"/>
</dbReference>
<protein>
    <recommendedName>
        <fullName evidence="1">DUF4046 domain-containing protein</fullName>
    </recommendedName>
</protein>
<evidence type="ECO:0000259" key="1">
    <source>
        <dbReference type="Pfam" id="PF13255"/>
    </source>
</evidence>
<organism evidence="2 3">
    <name type="scientific">Bacillus wiedmannii</name>
    <dbReference type="NCBI Taxonomy" id="1890302"/>
    <lineage>
        <taxon>Bacteria</taxon>
        <taxon>Bacillati</taxon>
        <taxon>Bacillota</taxon>
        <taxon>Bacilli</taxon>
        <taxon>Bacillales</taxon>
        <taxon>Bacillaceae</taxon>
        <taxon>Bacillus</taxon>
        <taxon>Bacillus cereus group</taxon>
    </lineage>
</organism>
<gene>
    <name evidence="2" type="ORF">COI65_14210</name>
</gene>
<evidence type="ECO:0000313" key="3">
    <source>
        <dbReference type="Proteomes" id="UP000222503"/>
    </source>
</evidence>
<dbReference type="RefSeq" id="WP_098150811.1">
    <property type="nucleotide sequence ID" value="NZ_NUBN01000007.1"/>
</dbReference>
<dbReference type="AlphaFoldDB" id="A0A2C5PNV1"/>
<accession>A0A2C5PNV1</accession>
<evidence type="ECO:0000313" key="2">
    <source>
        <dbReference type="EMBL" id="PHG60965.1"/>
    </source>
</evidence>
<name>A0A2C5PNV1_9BACI</name>
<sequence>MQAKAVQIEEIYQEILDGKRSRFPPNTWKEDSNRELSKRVTKYLIETILKWNEEDIKQKWNTLLIIKYRLLGALKHGYDNSPYKMIEELYPNRFKEWEFGMTPLNFWTKEKAFEALKWTVEEKEKLTSFQLLQVYSVKWLTIHKLISPCQIFWNNSPYSMINELYPGQNKEWEYKFTPTGFWTKKTALEALKWTIEEKEKLTEEQLLSIYTQRWLIKHKLWTPLRRYWKGSPYNMLNTLYPNRYSKDMLKGYKNK</sequence>